<dbReference type="SUPFAM" id="SSF53756">
    <property type="entry name" value="UDP-Glycosyltransferase/glycogen phosphorylase"/>
    <property type="match status" value="1"/>
</dbReference>
<feature type="region of interest" description="Disordered" evidence="3">
    <location>
        <begin position="1"/>
        <end position="21"/>
    </location>
</feature>
<evidence type="ECO:0000256" key="3">
    <source>
        <dbReference type="SAM" id="MobiDB-lite"/>
    </source>
</evidence>
<dbReference type="GO" id="GO:0016757">
    <property type="term" value="F:glycosyltransferase activity"/>
    <property type="evidence" value="ECO:0007669"/>
    <property type="project" value="UniProtKB-KW"/>
</dbReference>
<evidence type="ECO:0000256" key="2">
    <source>
        <dbReference type="ARBA" id="ARBA00022679"/>
    </source>
</evidence>
<evidence type="ECO:0000256" key="1">
    <source>
        <dbReference type="ARBA" id="ARBA00022676"/>
    </source>
</evidence>
<dbReference type="AlphaFoldDB" id="A0AA37Q730"/>
<dbReference type="Pfam" id="PF13692">
    <property type="entry name" value="Glyco_trans_1_4"/>
    <property type="match status" value="1"/>
</dbReference>
<organism evidence="5 6">
    <name type="scientific">Roseisolibacter agri</name>
    <dbReference type="NCBI Taxonomy" id="2014610"/>
    <lineage>
        <taxon>Bacteria</taxon>
        <taxon>Pseudomonadati</taxon>
        <taxon>Gemmatimonadota</taxon>
        <taxon>Gemmatimonadia</taxon>
        <taxon>Gemmatimonadales</taxon>
        <taxon>Gemmatimonadaceae</taxon>
        <taxon>Roseisolibacter</taxon>
    </lineage>
</organism>
<dbReference type="RefSeq" id="WP_284351913.1">
    <property type="nucleotide sequence ID" value="NZ_BRXS01000006.1"/>
</dbReference>
<dbReference type="Gene3D" id="3.40.50.2000">
    <property type="entry name" value="Glycogen Phosphorylase B"/>
    <property type="match status" value="2"/>
</dbReference>
<dbReference type="InterPro" id="IPR028098">
    <property type="entry name" value="Glyco_trans_4-like_N"/>
</dbReference>
<sequence length="399" mass="42184">MSLPSAVLPTPRPAAPARAPVRDGPRVRVLHVITGLQLGGAEMMLWKLVTGSDRGRFAHEVASMTGGGAIADRIAAAGIPVHLLGDARRVDVRLVHRLRALVRRSRPHLLQGWMYHGNALASVVGLLTGVPTMWNLRTAGVGPHTVADLSRFISRQPTDVITNSERAIAYHEGRGYRPRAWHVIPNGFDLGEFRSDSGARARVRASLGVADDAPLVGTVARFDPMKDYPNFLQAAAHVRRRHPAARFALVGPGVDGSNAELAGEVRRAGLDDAVHLMGARHDVAAVMSAMDVYVQASLYEGFPNTVGEAMACGLPCAVTDAGDSGAVVGDAGRVVPVRDPAALGEAVSEILALPASARATLGARARARAEREFALHAVVARYETLYEARAGVALAGGTR</sequence>
<keyword evidence="1" id="KW-0328">Glycosyltransferase</keyword>
<evidence type="ECO:0000313" key="5">
    <source>
        <dbReference type="EMBL" id="GLC27474.1"/>
    </source>
</evidence>
<evidence type="ECO:0000313" key="6">
    <source>
        <dbReference type="Proteomes" id="UP001161325"/>
    </source>
</evidence>
<name>A0AA37Q730_9BACT</name>
<dbReference type="EMBL" id="BRXS01000006">
    <property type="protein sequence ID" value="GLC27474.1"/>
    <property type="molecule type" value="Genomic_DNA"/>
</dbReference>
<proteinExistence type="predicted"/>
<protein>
    <submittedName>
        <fullName evidence="5">Glycosyl transferase</fullName>
    </submittedName>
</protein>
<dbReference type="Pfam" id="PF13439">
    <property type="entry name" value="Glyco_transf_4"/>
    <property type="match status" value="1"/>
</dbReference>
<comment type="caution">
    <text evidence="5">The sequence shown here is derived from an EMBL/GenBank/DDBJ whole genome shotgun (WGS) entry which is preliminary data.</text>
</comment>
<evidence type="ECO:0000259" key="4">
    <source>
        <dbReference type="Pfam" id="PF13439"/>
    </source>
</evidence>
<gene>
    <name evidence="5" type="ORF">rosag_39870</name>
</gene>
<accession>A0AA37Q730</accession>
<dbReference type="PANTHER" id="PTHR12526:SF510">
    <property type="entry name" value="D-INOSITOL 3-PHOSPHATE GLYCOSYLTRANSFERASE"/>
    <property type="match status" value="1"/>
</dbReference>
<reference evidence="5" key="1">
    <citation type="submission" date="2022-08" db="EMBL/GenBank/DDBJ databases">
        <title>Draft genome sequencing of Roseisolibacter agri AW1220.</title>
        <authorList>
            <person name="Tobiishi Y."/>
            <person name="Tonouchi A."/>
        </authorList>
    </citation>
    <scope>NUCLEOTIDE SEQUENCE</scope>
    <source>
        <strain evidence="5">AW1220</strain>
    </source>
</reference>
<dbReference type="PANTHER" id="PTHR12526">
    <property type="entry name" value="GLYCOSYLTRANSFERASE"/>
    <property type="match status" value="1"/>
</dbReference>
<keyword evidence="2 5" id="KW-0808">Transferase</keyword>
<dbReference type="Proteomes" id="UP001161325">
    <property type="component" value="Unassembled WGS sequence"/>
</dbReference>
<keyword evidence="6" id="KW-1185">Reference proteome</keyword>
<feature type="domain" description="Glycosyltransferase subfamily 4-like N-terminal" evidence="4">
    <location>
        <begin position="39"/>
        <end position="190"/>
    </location>
</feature>